<feature type="domain" description="DUF6824" evidence="2">
    <location>
        <begin position="59"/>
        <end position="146"/>
    </location>
</feature>
<feature type="region of interest" description="Disordered" evidence="1">
    <location>
        <begin position="454"/>
        <end position="477"/>
    </location>
</feature>
<feature type="compositionally biased region" description="Low complexity" evidence="1">
    <location>
        <begin position="454"/>
        <end position="474"/>
    </location>
</feature>
<feature type="region of interest" description="Disordered" evidence="1">
    <location>
        <begin position="1"/>
        <end position="58"/>
    </location>
</feature>
<dbReference type="AlphaFoldDB" id="A0A7S1USK3"/>
<dbReference type="EMBL" id="HBGK01011457">
    <property type="protein sequence ID" value="CAD9277065.1"/>
    <property type="molecule type" value="Transcribed_RNA"/>
</dbReference>
<sequence length="573" mass="60734">MAARSQRRQAAGLVVSSFLPGGNNNTPGGGGKKSTAQPRPKLHIAPRGIGPIADPNKNDVLSGRGGRINAHEGNVQFRDVVNGHKKVYLAKTTKKLEKAHIAAKIVEQIRTMDPPGRFLKEDSGTGLWWDIGDAKAIKKVGQALREDAQEVRKDDDEEDASSPAAPADKKKAPSRSPAAAAAAAHSPSSRDMPPPGTKPGPKYSSQQVAQKIYNMPANLYKGAKQTVTLSEQALKAMTAQQPPSNVAFGRNFTPTEISGASMSTISGMSGATSANMDTGSNVYGTTGSALSMNSWGVGSLGMGSVGSMRSSNLTGGSTSRHGKQRHSTQHRGADPRYNKFAPRVRSGGNRTSSGGTRGSSGGNSDVVVSDLTFNFMNANGIQRSPSFGELSTATGNNQVMSDDSFVALVTEQKAVDDAVAQQRAVDEALLAAGGGSGGLTNSDQWSRITANDMRMSSGRSGSSMSMGQQQQQQQPAMMPTINDSMSVASGRSMMSASIMSAGDDASWAMQQSFNRQQQLQLQQQQLQLQQQQQQLQQQQQPQRQRNDPWDNQTMISDISDTVLALDLAGPRDS</sequence>
<feature type="region of interest" description="Disordered" evidence="1">
    <location>
        <begin position="306"/>
        <end position="364"/>
    </location>
</feature>
<dbReference type="Pfam" id="PF20710">
    <property type="entry name" value="DUF6824"/>
    <property type="match status" value="1"/>
</dbReference>
<feature type="compositionally biased region" description="Low complexity" evidence="1">
    <location>
        <begin position="529"/>
        <end position="543"/>
    </location>
</feature>
<feature type="compositionally biased region" description="Low complexity" evidence="1">
    <location>
        <begin position="174"/>
        <end position="191"/>
    </location>
</feature>
<dbReference type="InterPro" id="IPR049227">
    <property type="entry name" value="DUF6824"/>
</dbReference>
<accession>A0A7S1USK3</accession>
<evidence type="ECO:0000256" key="1">
    <source>
        <dbReference type="SAM" id="MobiDB-lite"/>
    </source>
</evidence>
<organism evidence="3">
    <name type="scientific">Grammatophora oceanica</name>
    <dbReference type="NCBI Taxonomy" id="210454"/>
    <lineage>
        <taxon>Eukaryota</taxon>
        <taxon>Sar</taxon>
        <taxon>Stramenopiles</taxon>
        <taxon>Ochrophyta</taxon>
        <taxon>Bacillariophyta</taxon>
        <taxon>Fragilariophyceae</taxon>
        <taxon>Fragilariophycidae</taxon>
        <taxon>Rhabdonematales</taxon>
        <taxon>Grammatophoraceae</taxon>
        <taxon>Grammatophora</taxon>
    </lineage>
</organism>
<protein>
    <recommendedName>
        <fullName evidence="2">DUF6824 domain-containing protein</fullName>
    </recommendedName>
</protein>
<reference evidence="3" key="1">
    <citation type="submission" date="2021-01" db="EMBL/GenBank/DDBJ databases">
        <authorList>
            <person name="Corre E."/>
            <person name="Pelletier E."/>
            <person name="Niang G."/>
            <person name="Scheremetjew M."/>
            <person name="Finn R."/>
            <person name="Kale V."/>
            <person name="Holt S."/>
            <person name="Cochrane G."/>
            <person name="Meng A."/>
            <person name="Brown T."/>
            <person name="Cohen L."/>
        </authorList>
    </citation>
    <scope>NUCLEOTIDE SEQUENCE</scope>
    <source>
        <strain evidence="3">CCMP 410</strain>
    </source>
</reference>
<evidence type="ECO:0000259" key="2">
    <source>
        <dbReference type="Pfam" id="PF20710"/>
    </source>
</evidence>
<feature type="region of interest" description="Disordered" evidence="1">
    <location>
        <begin position="529"/>
        <end position="557"/>
    </location>
</feature>
<feature type="region of interest" description="Disordered" evidence="1">
    <location>
        <begin position="146"/>
        <end position="205"/>
    </location>
</feature>
<feature type="compositionally biased region" description="Basic residues" evidence="1">
    <location>
        <begin position="320"/>
        <end position="329"/>
    </location>
</feature>
<name>A0A7S1USK3_9STRA</name>
<proteinExistence type="predicted"/>
<feature type="compositionally biased region" description="Low complexity" evidence="1">
    <location>
        <begin position="345"/>
        <end position="354"/>
    </location>
</feature>
<evidence type="ECO:0000313" key="3">
    <source>
        <dbReference type="EMBL" id="CAD9277065.1"/>
    </source>
</evidence>
<gene>
    <name evidence="3" type="ORF">GOCE00092_LOCUS5974</name>
</gene>